<feature type="compositionally biased region" description="Polar residues" evidence="1">
    <location>
        <begin position="80"/>
        <end position="91"/>
    </location>
</feature>
<accession>A0A388M1S2</accession>
<organism evidence="3 4">
    <name type="scientific">Chara braunii</name>
    <name type="common">Braun's stonewort</name>
    <dbReference type="NCBI Taxonomy" id="69332"/>
    <lineage>
        <taxon>Eukaryota</taxon>
        <taxon>Viridiplantae</taxon>
        <taxon>Streptophyta</taxon>
        <taxon>Charophyceae</taxon>
        <taxon>Charales</taxon>
        <taxon>Characeae</taxon>
        <taxon>Chara</taxon>
    </lineage>
</organism>
<dbReference type="PANTHER" id="PTHR31635:SF196">
    <property type="entry name" value="REVERSE TRANSCRIPTASE DOMAIN-CONTAINING PROTEIN-RELATED"/>
    <property type="match status" value="1"/>
</dbReference>
<feature type="region of interest" description="Disordered" evidence="1">
    <location>
        <begin position="1"/>
        <end position="145"/>
    </location>
</feature>
<dbReference type="Pfam" id="PF00078">
    <property type="entry name" value="RVT_1"/>
    <property type="match status" value="1"/>
</dbReference>
<gene>
    <name evidence="3" type="ORF">CBR_g47997</name>
</gene>
<feature type="compositionally biased region" description="Polar residues" evidence="1">
    <location>
        <begin position="32"/>
        <end position="41"/>
    </location>
</feature>
<dbReference type="SUPFAM" id="SSF56672">
    <property type="entry name" value="DNA/RNA polymerases"/>
    <property type="match status" value="1"/>
</dbReference>
<dbReference type="STRING" id="69332.A0A388M1S2"/>
<dbReference type="EMBL" id="BFEA01000678">
    <property type="protein sequence ID" value="GBG88527.1"/>
    <property type="molecule type" value="Genomic_DNA"/>
</dbReference>
<reference evidence="3 4" key="1">
    <citation type="journal article" date="2018" name="Cell">
        <title>The Chara Genome: Secondary Complexity and Implications for Plant Terrestrialization.</title>
        <authorList>
            <person name="Nishiyama T."/>
            <person name="Sakayama H."/>
            <person name="Vries J.D."/>
            <person name="Buschmann H."/>
            <person name="Saint-Marcoux D."/>
            <person name="Ullrich K.K."/>
            <person name="Haas F.B."/>
            <person name="Vanderstraeten L."/>
            <person name="Becker D."/>
            <person name="Lang D."/>
            <person name="Vosolsobe S."/>
            <person name="Rombauts S."/>
            <person name="Wilhelmsson P.K.I."/>
            <person name="Janitza P."/>
            <person name="Kern R."/>
            <person name="Heyl A."/>
            <person name="Rumpler F."/>
            <person name="Villalobos L.I.A.C."/>
            <person name="Clay J.M."/>
            <person name="Skokan R."/>
            <person name="Toyoda A."/>
            <person name="Suzuki Y."/>
            <person name="Kagoshima H."/>
            <person name="Schijlen E."/>
            <person name="Tajeshwar N."/>
            <person name="Catarino B."/>
            <person name="Hetherington A.J."/>
            <person name="Saltykova A."/>
            <person name="Bonnot C."/>
            <person name="Breuninger H."/>
            <person name="Symeonidi A."/>
            <person name="Radhakrishnan G.V."/>
            <person name="Van Nieuwerburgh F."/>
            <person name="Deforce D."/>
            <person name="Chang C."/>
            <person name="Karol K.G."/>
            <person name="Hedrich R."/>
            <person name="Ulvskov P."/>
            <person name="Glockner G."/>
            <person name="Delwiche C.F."/>
            <person name="Petrasek J."/>
            <person name="Van de Peer Y."/>
            <person name="Friml J."/>
            <person name="Beilby M."/>
            <person name="Dolan L."/>
            <person name="Kohara Y."/>
            <person name="Sugano S."/>
            <person name="Fujiyama A."/>
            <person name="Delaux P.-M."/>
            <person name="Quint M."/>
            <person name="TheiBen G."/>
            <person name="Hagemann M."/>
            <person name="Harholt J."/>
            <person name="Dunand C."/>
            <person name="Zachgo S."/>
            <person name="Langdale J."/>
            <person name="Maumus F."/>
            <person name="Straeten D.V.D."/>
            <person name="Gould S.B."/>
            <person name="Rensing S.A."/>
        </authorList>
    </citation>
    <scope>NUCLEOTIDE SEQUENCE [LARGE SCALE GENOMIC DNA]</scope>
    <source>
        <strain evidence="3 4">S276</strain>
    </source>
</reference>
<dbReference type="OrthoDB" id="1934719at2759"/>
<dbReference type="InterPro" id="IPR036691">
    <property type="entry name" value="Endo/exonu/phosph_ase_sf"/>
</dbReference>
<dbReference type="SUPFAM" id="SSF56219">
    <property type="entry name" value="DNase I-like"/>
    <property type="match status" value="1"/>
</dbReference>
<protein>
    <recommendedName>
        <fullName evidence="2">Reverse transcriptase domain-containing protein</fullName>
    </recommendedName>
</protein>
<feature type="compositionally biased region" description="Polar residues" evidence="1">
    <location>
        <begin position="1"/>
        <end position="11"/>
    </location>
</feature>
<dbReference type="AlphaFoldDB" id="A0A388M1S2"/>
<comment type="caution">
    <text evidence="3">The sequence shown here is derived from an EMBL/GenBank/DDBJ whole genome shotgun (WGS) entry which is preliminary data.</text>
</comment>
<sequence length="1233" mass="142195">MTDSTSSSGTSLKRKTQTEGSEETEQQEQQGKRVQSGSGTRPSEESKSSKPTLSGNSQKGSSKQQTEAEGESMEIAQKTPLDSSKSGGNSKRTMRNHGPMTEEEIKEAEDDQRDLPMEGTSSDESADNEEEGGEGEEEEEGEDTVEQCVQFVEQLEWGRKIECKVRLAHHKHLHNLRQATQATGDILSENRYELLKRDEELNEFYAAQYARKSRTNKNEIHMQEEEYNKCFQWPKSYHHKDNKHNNRKRKAREEADQGSEVEQAQDSQELRAETEEMTDETEENAKEELQRQATILEAQVNALKDQNREFEEATINLQKIAQGQQREIEAAARLDEKNGVKQRVVLPCRWNEKHSDWEVAIHRLLELINMKVSACTEEDFRNLIRRLTYDGSRSGRKGPSSKRGGHRERELVDQLQANIVGPAGRGSTQGRSGMDVVAGGKDHTIWSTGRTESRIMVYCPNGFQQRAQMVDSLPTLLDPARHLIIVGDWNATLDPNLDRMSGGNRQGEGVAGEEALPIHNMMAASDLIDPCRLFFPEERQFTYYKRNRGRQASRIDYFLTSLDVTGMSHAVGIGELPYMADLDHKHIYLYLITEKQCTRGMSSYKLNNSLIQTTELRQAVLQVCLSYNPETQSFLDLMNSLSKATAAASRQLAIKRKRREHELQQAIRMAEKKHIRHASTDVYERTLEAARSELGDWERWRTRGLQLRARVKEWEEGERMTKFFFQKTKNGGRNALIEKLEGPQGLTTSTEGMVVIARNFYSNLYKSREGEHPRQQVERARSKFLVYLEPTISQAQAAKLEAPLSQEELLETLKSMSPNKTPGRDGLTKEFWLEFWPILGSEYVTFLEQAWQREELGQDLATGIVTLLYKKGNPADIRNYRPITLLTLTHKIVVKALANRLRGVTEGCFHLDQTGFIPRRFILDNVMTLTESVRYIRDKRINAAILFFDFEKAYDQVNWSFLQQCMERMGGGPNFRKWIKVLYNDAHGQVQVNDYLSAEYKMSSSWAKVGTEEGIRATSYWSQMVKLWKNIFPARVRDLRTREEVLRQHLFCNPGIKNAQGKPFTLTTRDTKWGKWVEHGVWQIKHLWKDSNRRWKTSRELRTQLKGSHKLQEHLNDMVQAIPQEWTSLLRNESQWGLGDWATWKQDEEPQAAFRIWNQEPERKEWVVADTYEIKRPRNTTSQLDQTTKTPITIQLQQLCKVRVVESDDFTIYSPTTPLVDLEVDPAEWAWNL</sequence>
<dbReference type="Proteomes" id="UP000265515">
    <property type="component" value="Unassembled WGS sequence"/>
</dbReference>
<feature type="domain" description="Reverse transcriptase" evidence="2">
    <location>
        <begin position="873"/>
        <end position="991"/>
    </location>
</feature>
<dbReference type="Gramene" id="GBG88527">
    <property type="protein sequence ID" value="GBG88527"/>
    <property type="gene ID" value="CBR_g47997"/>
</dbReference>
<evidence type="ECO:0000259" key="2">
    <source>
        <dbReference type="Pfam" id="PF00078"/>
    </source>
</evidence>
<evidence type="ECO:0000313" key="4">
    <source>
        <dbReference type="Proteomes" id="UP000265515"/>
    </source>
</evidence>
<feature type="compositionally biased region" description="Acidic residues" evidence="1">
    <location>
        <begin position="101"/>
        <end position="112"/>
    </location>
</feature>
<feature type="compositionally biased region" description="Basic residues" evidence="1">
    <location>
        <begin position="236"/>
        <end position="250"/>
    </location>
</feature>
<feature type="region of interest" description="Disordered" evidence="1">
    <location>
        <begin position="236"/>
        <end position="289"/>
    </location>
</feature>
<evidence type="ECO:0000313" key="3">
    <source>
        <dbReference type="EMBL" id="GBG88527.1"/>
    </source>
</evidence>
<evidence type="ECO:0000256" key="1">
    <source>
        <dbReference type="SAM" id="MobiDB-lite"/>
    </source>
</evidence>
<proteinExistence type="predicted"/>
<keyword evidence="4" id="KW-1185">Reference proteome</keyword>
<dbReference type="Gene3D" id="3.60.10.10">
    <property type="entry name" value="Endonuclease/exonuclease/phosphatase"/>
    <property type="match status" value="1"/>
</dbReference>
<name>A0A388M1S2_CHABU</name>
<dbReference type="InterPro" id="IPR000477">
    <property type="entry name" value="RT_dom"/>
</dbReference>
<feature type="compositionally biased region" description="Low complexity" evidence="1">
    <location>
        <begin position="54"/>
        <end position="65"/>
    </location>
</feature>
<dbReference type="InterPro" id="IPR043502">
    <property type="entry name" value="DNA/RNA_pol_sf"/>
</dbReference>
<dbReference type="CDD" id="cd01650">
    <property type="entry name" value="RT_nLTR_like"/>
    <property type="match status" value="1"/>
</dbReference>
<feature type="compositionally biased region" description="Acidic residues" evidence="1">
    <location>
        <begin position="124"/>
        <end position="145"/>
    </location>
</feature>
<dbReference type="PANTHER" id="PTHR31635">
    <property type="entry name" value="REVERSE TRANSCRIPTASE DOMAIN-CONTAINING PROTEIN-RELATED"/>
    <property type="match status" value="1"/>
</dbReference>